<comment type="subcellular location">
    <subcellularLocation>
        <location evidence="1">Membrane</location>
        <topology evidence="1">Multi-pass membrane protein</topology>
    </subcellularLocation>
</comment>
<dbReference type="Proteomes" id="UP000061135">
    <property type="component" value="Chromosome"/>
</dbReference>
<dbReference type="InterPro" id="IPR010432">
    <property type="entry name" value="RDD"/>
</dbReference>
<feature type="transmembrane region" description="Helical" evidence="5">
    <location>
        <begin position="27"/>
        <end position="48"/>
    </location>
</feature>
<gene>
    <name evidence="7" type="ORF">CL55_00007380</name>
</gene>
<evidence type="ECO:0000256" key="1">
    <source>
        <dbReference type="ARBA" id="ARBA00004141"/>
    </source>
</evidence>
<feature type="transmembrane region" description="Helical" evidence="5">
    <location>
        <begin position="129"/>
        <end position="148"/>
    </location>
</feature>
<dbReference type="HOGENOM" id="CLU_053152_4_2_4"/>
<reference evidence="7 8" key="1">
    <citation type="submission" date="2014-03" db="EMBL/GenBank/DDBJ databases">
        <title>Genome of Polynucleobacter strain MWH-MoK4.</title>
        <authorList>
            <person name="Hahn M.W."/>
        </authorList>
    </citation>
    <scope>NUCLEOTIDE SEQUENCE [LARGE SCALE GENOMIC DNA]</scope>
    <source>
        <strain evidence="7 8">MWH-MoK4</strain>
    </source>
</reference>
<dbReference type="GO" id="GO:0016020">
    <property type="term" value="C:membrane"/>
    <property type="evidence" value="ECO:0007669"/>
    <property type="project" value="UniProtKB-SubCell"/>
</dbReference>
<dbReference type="RefSeq" id="WP_237150532.1">
    <property type="nucleotide sequence ID" value="NZ_CP007501.1"/>
</dbReference>
<feature type="transmembrane region" description="Helical" evidence="5">
    <location>
        <begin position="54"/>
        <end position="73"/>
    </location>
</feature>
<feature type="transmembrane region" description="Helical" evidence="5">
    <location>
        <begin position="106"/>
        <end position="123"/>
    </location>
</feature>
<keyword evidence="8" id="KW-1185">Reference proteome</keyword>
<evidence type="ECO:0000259" key="6">
    <source>
        <dbReference type="Pfam" id="PF06271"/>
    </source>
</evidence>
<keyword evidence="3 5" id="KW-1133">Transmembrane helix</keyword>
<dbReference type="STRING" id="1835254.CL55_00007380"/>
<evidence type="ECO:0000313" key="7">
    <source>
        <dbReference type="EMBL" id="AKD25071.1"/>
    </source>
</evidence>
<evidence type="ECO:0000256" key="5">
    <source>
        <dbReference type="SAM" id="Phobius"/>
    </source>
</evidence>
<dbReference type="KEGG" id="pdq:CL55_00007380"/>
<proteinExistence type="predicted"/>
<evidence type="ECO:0000256" key="2">
    <source>
        <dbReference type="ARBA" id="ARBA00022692"/>
    </source>
</evidence>
<sequence length="179" mass="21047">MISPAELDLLPAPQFWRRVSCILYEQLVLLGVIALTFLLPNLGLGVLFGVSLPSWLTFLYLYAVLGVYFIWYWTKSGQTLAMQTWRVRMIGPGGHNLTRRQAIWRYFYGSLWLLPCVILQWLFELQRWQIIEMLFAVALFLWPLSIYLDRVNPLLRQSLPDRFSRTRLVELPKNLVTLN</sequence>
<evidence type="ECO:0000313" key="8">
    <source>
        <dbReference type="Proteomes" id="UP000061135"/>
    </source>
</evidence>
<dbReference type="AlphaFoldDB" id="A0A0E3ZJF0"/>
<dbReference type="PATRIC" id="fig|576611.7.peg.746"/>
<organism evidence="7 8">
    <name type="scientific">Polynucleobacter duraquae</name>
    <dbReference type="NCBI Taxonomy" id="1835254"/>
    <lineage>
        <taxon>Bacteria</taxon>
        <taxon>Pseudomonadati</taxon>
        <taxon>Pseudomonadota</taxon>
        <taxon>Betaproteobacteria</taxon>
        <taxon>Burkholderiales</taxon>
        <taxon>Burkholderiaceae</taxon>
        <taxon>Polynucleobacter</taxon>
    </lineage>
</organism>
<feature type="domain" description="RDD" evidence="6">
    <location>
        <begin position="13"/>
        <end position="131"/>
    </location>
</feature>
<accession>A0A0E3ZJF0</accession>
<keyword evidence="4 5" id="KW-0472">Membrane</keyword>
<evidence type="ECO:0000256" key="4">
    <source>
        <dbReference type="ARBA" id="ARBA00023136"/>
    </source>
</evidence>
<dbReference type="EMBL" id="CP007501">
    <property type="protein sequence ID" value="AKD25071.1"/>
    <property type="molecule type" value="Genomic_DNA"/>
</dbReference>
<name>A0A0E3ZJF0_9BURK</name>
<evidence type="ECO:0000256" key="3">
    <source>
        <dbReference type="ARBA" id="ARBA00022989"/>
    </source>
</evidence>
<dbReference type="Pfam" id="PF06271">
    <property type="entry name" value="RDD"/>
    <property type="match status" value="1"/>
</dbReference>
<protein>
    <submittedName>
        <fullName evidence="7">RDD family</fullName>
    </submittedName>
</protein>
<keyword evidence="2 5" id="KW-0812">Transmembrane</keyword>